<evidence type="ECO:0000313" key="2">
    <source>
        <dbReference type="EMBL" id="MPN36414.1"/>
    </source>
</evidence>
<feature type="transmembrane region" description="Helical" evidence="1">
    <location>
        <begin position="104"/>
        <end position="122"/>
    </location>
</feature>
<comment type="caution">
    <text evidence="2">The sequence shown here is derived from an EMBL/GenBank/DDBJ whole genome shotgun (WGS) entry which is preliminary data.</text>
</comment>
<keyword evidence="1" id="KW-1133">Transmembrane helix</keyword>
<feature type="transmembrane region" description="Helical" evidence="1">
    <location>
        <begin position="166"/>
        <end position="188"/>
    </location>
</feature>
<proteinExistence type="predicted"/>
<keyword evidence="1" id="KW-0472">Membrane</keyword>
<reference evidence="2" key="1">
    <citation type="submission" date="2019-08" db="EMBL/GenBank/DDBJ databases">
        <authorList>
            <person name="Kucharzyk K."/>
            <person name="Murdoch R.W."/>
            <person name="Higgins S."/>
            <person name="Loffler F."/>
        </authorList>
    </citation>
    <scope>NUCLEOTIDE SEQUENCE</scope>
</reference>
<accession>A0A645HJU3</accession>
<sequence>MQCLAWLSVPAEVFMPDLAVLAHRQARYFFARPQGLALREERFFKASGVQQPGRGQADRPAARLAQVVDARPEELPADIGQVLDRQPGLRPGGVLRAKDDHARVIPVILLIEMLLVIVARHVQRLRETDAVGQFRKSQRRGHRACAVLPLHDGCQLFRDDGQAVRIGLIAVIHPFGGWLVGVIVAVIISNSGCT</sequence>
<keyword evidence="1" id="KW-0812">Transmembrane</keyword>
<organism evidence="2">
    <name type="scientific">bioreactor metagenome</name>
    <dbReference type="NCBI Taxonomy" id="1076179"/>
    <lineage>
        <taxon>unclassified sequences</taxon>
        <taxon>metagenomes</taxon>
        <taxon>ecological metagenomes</taxon>
    </lineage>
</organism>
<gene>
    <name evidence="2" type="ORF">SDC9_183923</name>
</gene>
<protein>
    <submittedName>
        <fullName evidence="2">Uncharacterized protein</fullName>
    </submittedName>
</protein>
<name>A0A645HJU3_9ZZZZ</name>
<dbReference type="EMBL" id="VSSQ01090540">
    <property type="protein sequence ID" value="MPN36414.1"/>
    <property type="molecule type" value="Genomic_DNA"/>
</dbReference>
<evidence type="ECO:0000256" key="1">
    <source>
        <dbReference type="SAM" id="Phobius"/>
    </source>
</evidence>
<dbReference type="AlphaFoldDB" id="A0A645HJU3"/>